<evidence type="ECO:0000256" key="1">
    <source>
        <dbReference type="ARBA" id="ARBA00022729"/>
    </source>
</evidence>
<dbReference type="PANTHER" id="PTHR23268">
    <property type="entry name" value="T-CELL RECEPTOR BETA CHAIN"/>
    <property type="match status" value="1"/>
</dbReference>
<dbReference type="GO" id="GO:0002376">
    <property type="term" value="P:immune system process"/>
    <property type="evidence" value="ECO:0007669"/>
    <property type="project" value="UniProtKB-KW"/>
</dbReference>
<dbReference type="InterPro" id="IPR013783">
    <property type="entry name" value="Ig-like_fold"/>
</dbReference>
<evidence type="ECO:0000313" key="5">
    <source>
        <dbReference type="EMBL" id="TWW70773.1"/>
    </source>
</evidence>
<evidence type="ECO:0000256" key="3">
    <source>
        <dbReference type="SAM" id="SignalP"/>
    </source>
</evidence>
<dbReference type="InterPro" id="IPR050413">
    <property type="entry name" value="TCR_beta_variable"/>
</dbReference>
<dbReference type="PANTHER" id="PTHR23268:SF102">
    <property type="entry name" value="IMMUNOGLOBULIN V-SET DOMAIN-CONTAINING PROTEIN"/>
    <property type="match status" value="1"/>
</dbReference>
<dbReference type="Gene3D" id="2.60.40.10">
    <property type="entry name" value="Immunoglobulins"/>
    <property type="match status" value="1"/>
</dbReference>
<dbReference type="InterPro" id="IPR013106">
    <property type="entry name" value="Ig_V-set"/>
</dbReference>
<gene>
    <name evidence="5" type="ORF">D4764_17G0002560</name>
</gene>
<dbReference type="GO" id="GO:0007166">
    <property type="term" value="P:cell surface receptor signaling pathway"/>
    <property type="evidence" value="ECO:0007669"/>
    <property type="project" value="TreeGrafter"/>
</dbReference>
<dbReference type="Pfam" id="PF07686">
    <property type="entry name" value="V-set"/>
    <property type="match status" value="1"/>
</dbReference>
<keyword evidence="6" id="KW-1185">Reference proteome</keyword>
<dbReference type="SUPFAM" id="SSF48726">
    <property type="entry name" value="Immunoglobulin"/>
    <property type="match status" value="1"/>
</dbReference>
<feature type="signal peptide" evidence="3">
    <location>
        <begin position="1"/>
        <end position="18"/>
    </location>
</feature>
<comment type="caution">
    <text evidence="5">The sequence shown here is derived from an EMBL/GenBank/DDBJ whole genome shotgun (WGS) entry which is preliminary data.</text>
</comment>
<dbReference type="EMBL" id="RHFK02000009">
    <property type="protein sequence ID" value="TWW70773.1"/>
    <property type="molecule type" value="Genomic_DNA"/>
</dbReference>
<dbReference type="PROSITE" id="PS50835">
    <property type="entry name" value="IG_LIKE"/>
    <property type="match status" value="1"/>
</dbReference>
<accession>A0A5C6NU25</accession>
<protein>
    <recommendedName>
        <fullName evidence="4">Ig-like domain-containing protein</fullName>
    </recommendedName>
</protein>
<dbReference type="InterPro" id="IPR036179">
    <property type="entry name" value="Ig-like_dom_sf"/>
</dbReference>
<evidence type="ECO:0000313" key="6">
    <source>
        <dbReference type="Proteomes" id="UP000324091"/>
    </source>
</evidence>
<dbReference type="Proteomes" id="UP000324091">
    <property type="component" value="Chromosome 17"/>
</dbReference>
<dbReference type="AlphaFoldDB" id="A0A5C6NU25"/>
<keyword evidence="1 3" id="KW-0732">Signal</keyword>
<proteinExistence type="predicted"/>
<keyword evidence="2" id="KW-0391">Immunity</keyword>
<evidence type="ECO:0000259" key="4">
    <source>
        <dbReference type="PROSITE" id="PS50835"/>
    </source>
</evidence>
<feature type="chain" id="PRO_5022928853" description="Ig-like domain-containing protein" evidence="3">
    <location>
        <begin position="19"/>
        <end position="172"/>
    </location>
</feature>
<dbReference type="SMART" id="SM00406">
    <property type="entry name" value="IGv"/>
    <property type="match status" value="1"/>
</dbReference>
<organism evidence="5 6">
    <name type="scientific">Takifugu flavidus</name>
    <name type="common">sansaifugu</name>
    <dbReference type="NCBI Taxonomy" id="433684"/>
    <lineage>
        <taxon>Eukaryota</taxon>
        <taxon>Metazoa</taxon>
        <taxon>Chordata</taxon>
        <taxon>Craniata</taxon>
        <taxon>Vertebrata</taxon>
        <taxon>Euteleostomi</taxon>
        <taxon>Actinopterygii</taxon>
        <taxon>Neopterygii</taxon>
        <taxon>Teleostei</taxon>
        <taxon>Neoteleostei</taxon>
        <taxon>Acanthomorphata</taxon>
        <taxon>Eupercaria</taxon>
        <taxon>Tetraodontiformes</taxon>
        <taxon>Tetradontoidea</taxon>
        <taxon>Tetraodontidae</taxon>
        <taxon>Takifugu</taxon>
    </lineage>
</organism>
<sequence>MIFMLLVVCSLYLSAAQGKKLLPTTKVSVKHLRPSQREKEMLLSVGSTVHTKLPGSSLSDQVHQSPADIYHQPRGTAKINCSHSIETYNQIFWYKKSNLELQLLGYMYNNNPNVEKGSGVTIEGDARKTKTCTLIIEGLSVNSSGVYFCAASLHSAAGSPLDNTKSPQSSPP</sequence>
<dbReference type="InterPro" id="IPR007110">
    <property type="entry name" value="Ig-like_dom"/>
</dbReference>
<feature type="domain" description="Ig-like" evidence="4">
    <location>
        <begin position="54"/>
        <end position="166"/>
    </location>
</feature>
<dbReference type="GO" id="GO:0005886">
    <property type="term" value="C:plasma membrane"/>
    <property type="evidence" value="ECO:0007669"/>
    <property type="project" value="TreeGrafter"/>
</dbReference>
<evidence type="ECO:0000256" key="2">
    <source>
        <dbReference type="ARBA" id="ARBA00022859"/>
    </source>
</evidence>
<name>A0A5C6NU25_9TELE</name>
<reference evidence="5 6" key="1">
    <citation type="submission" date="2019-04" db="EMBL/GenBank/DDBJ databases">
        <title>Chromosome genome assembly for Takifugu flavidus.</title>
        <authorList>
            <person name="Xiao S."/>
        </authorList>
    </citation>
    <scope>NUCLEOTIDE SEQUENCE [LARGE SCALE GENOMIC DNA]</scope>
    <source>
        <strain evidence="5">HTHZ2018</strain>
        <tissue evidence="5">Muscle</tissue>
    </source>
</reference>